<dbReference type="Proteomes" id="UP000199220">
    <property type="component" value="Unassembled WGS sequence"/>
</dbReference>
<name>A0A1H5EI21_9MICO</name>
<evidence type="ECO:0000256" key="1">
    <source>
        <dbReference type="ARBA" id="ARBA00022801"/>
    </source>
</evidence>
<dbReference type="RefSeq" id="WP_342741451.1">
    <property type="nucleotide sequence ID" value="NZ_FNTX01000001.1"/>
</dbReference>
<dbReference type="STRING" id="648782.SAMN04488554_1028"/>
<organism evidence="4 5">
    <name type="scientific">Ruania alba</name>
    <dbReference type="NCBI Taxonomy" id="648782"/>
    <lineage>
        <taxon>Bacteria</taxon>
        <taxon>Bacillati</taxon>
        <taxon>Actinomycetota</taxon>
        <taxon>Actinomycetes</taxon>
        <taxon>Micrococcales</taxon>
        <taxon>Ruaniaceae</taxon>
        <taxon>Ruania</taxon>
    </lineage>
</organism>
<dbReference type="Pfam" id="PF00293">
    <property type="entry name" value="NUDIX"/>
    <property type="match status" value="1"/>
</dbReference>
<feature type="domain" description="Nudix hydrolase" evidence="3">
    <location>
        <begin position="52"/>
        <end position="187"/>
    </location>
</feature>
<dbReference type="InterPro" id="IPR000086">
    <property type="entry name" value="NUDIX_hydrolase_dom"/>
</dbReference>
<dbReference type="PANTHER" id="PTHR11839:SF31">
    <property type="entry name" value="ADP-RIBOSE PYROPHOSPHATASE"/>
    <property type="match status" value="1"/>
</dbReference>
<dbReference type="SUPFAM" id="SSF55811">
    <property type="entry name" value="Nudix"/>
    <property type="match status" value="1"/>
</dbReference>
<evidence type="ECO:0000256" key="2">
    <source>
        <dbReference type="SAM" id="MobiDB-lite"/>
    </source>
</evidence>
<evidence type="ECO:0000313" key="5">
    <source>
        <dbReference type="Proteomes" id="UP000199220"/>
    </source>
</evidence>
<evidence type="ECO:0000313" key="4">
    <source>
        <dbReference type="EMBL" id="SED90729.1"/>
    </source>
</evidence>
<dbReference type="GO" id="GO:0016787">
    <property type="term" value="F:hydrolase activity"/>
    <property type="evidence" value="ECO:0007669"/>
    <property type="project" value="UniProtKB-KW"/>
</dbReference>
<keyword evidence="1" id="KW-0378">Hydrolase</keyword>
<accession>A0A1H5EI21</accession>
<keyword evidence="5" id="KW-1185">Reference proteome</keyword>
<protein>
    <submittedName>
        <fullName evidence="4">ADP-ribose pyrophosphatase</fullName>
    </submittedName>
</protein>
<dbReference type="EMBL" id="FNTX01000001">
    <property type="protein sequence ID" value="SED90729.1"/>
    <property type="molecule type" value="Genomic_DNA"/>
</dbReference>
<dbReference type="AlphaFoldDB" id="A0A1H5EI21"/>
<dbReference type="Gene3D" id="3.90.79.10">
    <property type="entry name" value="Nucleoside Triphosphate Pyrophosphohydrolase"/>
    <property type="match status" value="1"/>
</dbReference>
<dbReference type="PROSITE" id="PS51462">
    <property type="entry name" value="NUDIX"/>
    <property type="match status" value="1"/>
</dbReference>
<dbReference type="GO" id="GO:0019693">
    <property type="term" value="P:ribose phosphate metabolic process"/>
    <property type="evidence" value="ECO:0007669"/>
    <property type="project" value="TreeGrafter"/>
</dbReference>
<dbReference type="GO" id="GO:0006753">
    <property type="term" value="P:nucleoside phosphate metabolic process"/>
    <property type="evidence" value="ECO:0007669"/>
    <property type="project" value="TreeGrafter"/>
</dbReference>
<dbReference type="GO" id="GO:0005829">
    <property type="term" value="C:cytosol"/>
    <property type="evidence" value="ECO:0007669"/>
    <property type="project" value="TreeGrafter"/>
</dbReference>
<proteinExistence type="predicted"/>
<reference evidence="5" key="1">
    <citation type="submission" date="2016-10" db="EMBL/GenBank/DDBJ databases">
        <authorList>
            <person name="Varghese N."/>
            <person name="Submissions S."/>
        </authorList>
    </citation>
    <scope>NUCLEOTIDE SEQUENCE [LARGE SCALE GENOMIC DNA]</scope>
    <source>
        <strain evidence="5">DSM 21368</strain>
    </source>
</reference>
<dbReference type="PANTHER" id="PTHR11839">
    <property type="entry name" value="UDP/ADP-SUGAR PYROPHOSPHATASE"/>
    <property type="match status" value="1"/>
</dbReference>
<dbReference type="CDD" id="cd24158">
    <property type="entry name" value="NUDIX_ADPRase_Rv1700"/>
    <property type="match status" value="1"/>
</dbReference>
<sequence>MADSTAPSEPVQDRRTDLPTSAEETLHTGYVMDLVAESVDLGTGGEVRREFVRHPGAVAVVALDAQERVALLHQYRHPVRSSLWEVPAGLLDVPGEPLQAAAARELAEEADLRAGTWHTLVDFYTTPGGSDERIRIFLARDLTEVPEAERHDREAEEIGMELRWIPLADAVAAALAGRMHNPSTVTGVLAAHAAHADSWSALRPAEAPWTPPWHREER</sequence>
<feature type="region of interest" description="Disordered" evidence="2">
    <location>
        <begin position="1"/>
        <end position="23"/>
    </location>
</feature>
<gene>
    <name evidence="4" type="ORF">SAMN04488554_1028</name>
</gene>
<dbReference type="InterPro" id="IPR015797">
    <property type="entry name" value="NUDIX_hydrolase-like_dom_sf"/>
</dbReference>
<evidence type="ECO:0000259" key="3">
    <source>
        <dbReference type="PROSITE" id="PS51462"/>
    </source>
</evidence>